<dbReference type="PANTHER" id="PTHR43284">
    <property type="entry name" value="ASPARAGINE SYNTHETASE (GLUTAMINE-HYDROLYZING)"/>
    <property type="match status" value="1"/>
</dbReference>
<dbReference type="EMBL" id="QWGP01000002">
    <property type="protein sequence ID" value="RHZ98140.1"/>
    <property type="molecule type" value="Genomic_DNA"/>
</dbReference>
<dbReference type="SUPFAM" id="SSF56235">
    <property type="entry name" value="N-terminal nucleophile aminohydrolases (Ntn hydrolases)"/>
    <property type="match status" value="1"/>
</dbReference>
<protein>
    <recommendedName>
        <fullName evidence="3">asparagine synthase (glutamine-hydrolyzing)</fullName>
        <ecNumber evidence="3">6.3.5.4</ecNumber>
    </recommendedName>
</protein>
<gene>
    <name evidence="10" type="ORF">D1114_02690</name>
</gene>
<dbReference type="GO" id="GO:0005829">
    <property type="term" value="C:cytosol"/>
    <property type="evidence" value="ECO:0007669"/>
    <property type="project" value="TreeGrafter"/>
</dbReference>
<dbReference type="GO" id="GO:0006529">
    <property type="term" value="P:asparagine biosynthetic process"/>
    <property type="evidence" value="ECO:0007669"/>
    <property type="project" value="InterPro"/>
</dbReference>
<dbReference type="Gene3D" id="3.40.50.620">
    <property type="entry name" value="HUPs"/>
    <property type="match status" value="2"/>
</dbReference>
<evidence type="ECO:0000256" key="8">
    <source>
        <dbReference type="PIRSR" id="PIRSR001589-2"/>
    </source>
</evidence>
<keyword evidence="5 8" id="KW-0067">ATP-binding</keyword>
<dbReference type="Proteomes" id="UP000266305">
    <property type="component" value="Unassembled WGS sequence"/>
</dbReference>
<dbReference type="Pfam" id="PF13537">
    <property type="entry name" value="GATase_7"/>
    <property type="match status" value="1"/>
</dbReference>
<dbReference type="RefSeq" id="WP_118999245.1">
    <property type="nucleotide sequence ID" value="NZ_QWGP01000002.1"/>
</dbReference>
<dbReference type="InterPro" id="IPR006426">
    <property type="entry name" value="Asn_synth_AEB"/>
</dbReference>
<dbReference type="InterPro" id="IPR029055">
    <property type="entry name" value="Ntn_hydrolases_N"/>
</dbReference>
<dbReference type="EC" id="6.3.5.4" evidence="3"/>
<evidence type="ECO:0000256" key="1">
    <source>
        <dbReference type="ARBA" id="ARBA00005187"/>
    </source>
</evidence>
<keyword evidence="6" id="KW-0315">Glutamine amidotransferase</keyword>
<evidence type="ECO:0000256" key="3">
    <source>
        <dbReference type="ARBA" id="ARBA00012737"/>
    </source>
</evidence>
<dbReference type="PIRSF" id="PIRSF001589">
    <property type="entry name" value="Asn_synthetase_glu-h"/>
    <property type="match status" value="1"/>
</dbReference>
<dbReference type="Gene3D" id="3.60.20.10">
    <property type="entry name" value="Glutamine Phosphoribosylpyrophosphate, subunit 1, domain 1"/>
    <property type="match status" value="1"/>
</dbReference>
<dbReference type="AlphaFoldDB" id="A0AAX1UQB4"/>
<evidence type="ECO:0000256" key="6">
    <source>
        <dbReference type="ARBA" id="ARBA00022962"/>
    </source>
</evidence>
<evidence type="ECO:0000256" key="4">
    <source>
        <dbReference type="ARBA" id="ARBA00022741"/>
    </source>
</evidence>
<sequence length="626" mass="68415">MSALAAFVTLGGDPGEAQSRVLSMLSAMPTRGTELRVRALTAGVAMGHGRPAGRGGLGPWRLRPGGPVLTGTVRLDNGPELRRALGLAEASDAETVLAVYDRWGLDLPLHLDGDFALALWDPVAGRLIGLRDRFGVRPFLYRATPQAVAVASGIEALVAAFPACEPALDEVWIAEYLSGQPTCARRTVYRGISRLEPAHMLLVEKGRTEVRRYWQLEVAPRRRADPPEALLELLDRSVTARMQGGPVGSMLSGGLDSGTVSMLASRRSEGPLPVISMKFDDHPEIDESEWIAKIHAAGRFRPVWIDGRDAHGGDVAELLAEQGGPFFAPNLATSRWLYRRAAEAGVEILLDGHGGDEVISFGVARLTELASEAQWRTLWRSTAAVSDLFGGSRREFFLNSMAQGAQSRWLRAMARRLNVGAKRDPRAWRQALHPALVARTGLIQRVQEAAGARKRGATDDIRQHVATLTAPRYPTTLEVLDRAATLCGIEPRYPFLERRLIEHCVAQPAAAKFHDGMTRALLRDAVRGLLPDEVRLRTSKTNFTPNVRARMLTSWGDNLNRIAGCNPGRIGDYVDLAVIREGIQRLRAGEPDQPALLQTMRAVVLDEWLRGGSSALAPRLDRRTPA</sequence>
<dbReference type="Pfam" id="PF00733">
    <property type="entry name" value="Asn_synthase"/>
    <property type="match status" value="1"/>
</dbReference>
<dbReference type="SUPFAM" id="SSF52402">
    <property type="entry name" value="Adenine nucleotide alpha hydrolases-like"/>
    <property type="match status" value="1"/>
</dbReference>
<evidence type="ECO:0000313" key="11">
    <source>
        <dbReference type="Proteomes" id="UP000266305"/>
    </source>
</evidence>
<dbReference type="GO" id="GO:0005524">
    <property type="term" value="F:ATP binding"/>
    <property type="evidence" value="ECO:0007669"/>
    <property type="project" value="UniProtKB-KW"/>
</dbReference>
<comment type="pathway">
    <text evidence="1">Amino-acid biosynthesis; L-asparagine biosynthesis; L-asparagine from L-aspartate (L-Gln route): step 1/1.</text>
</comment>
<dbReference type="InterPro" id="IPR051786">
    <property type="entry name" value="ASN_synthetase/amidase"/>
</dbReference>
<name>A0AAX1UQB4_CERSP</name>
<evidence type="ECO:0000259" key="9">
    <source>
        <dbReference type="PROSITE" id="PS51278"/>
    </source>
</evidence>
<dbReference type="CDD" id="cd00712">
    <property type="entry name" value="AsnB"/>
    <property type="match status" value="1"/>
</dbReference>
<feature type="binding site" evidence="8">
    <location>
        <position position="92"/>
    </location>
    <ligand>
        <name>L-glutamine</name>
        <dbReference type="ChEBI" id="CHEBI:58359"/>
    </ligand>
</feature>
<dbReference type="InterPro" id="IPR014729">
    <property type="entry name" value="Rossmann-like_a/b/a_fold"/>
</dbReference>
<comment type="caution">
    <text evidence="10">The sequence shown here is derived from an EMBL/GenBank/DDBJ whole genome shotgun (WGS) entry which is preliminary data.</text>
</comment>
<evidence type="ECO:0000256" key="2">
    <source>
        <dbReference type="ARBA" id="ARBA00005752"/>
    </source>
</evidence>
<proteinExistence type="inferred from homology"/>
<dbReference type="InterPro" id="IPR033738">
    <property type="entry name" value="AsnB_N"/>
</dbReference>
<evidence type="ECO:0000256" key="5">
    <source>
        <dbReference type="ARBA" id="ARBA00022840"/>
    </source>
</evidence>
<dbReference type="InterPro" id="IPR017932">
    <property type="entry name" value="GATase_2_dom"/>
</dbReference>
<accession>A0AAX1UQB4</accession>
<dbReference type="PANTHER" id="PTHR43284:SF1">
    <property type="entry name" value="ASPARAGINE SYNTHETASE"/>
    <property type="match status" value="1"/>
</dbReference>
<keyword evidence="4 8" id="KW-0547">Nucleotide-binding</keyword>
<dbReference type="PROSITE" id="PS51278">
    <property type="entry name" value="GATASE_TYPE_2"/>
    <property type="match status" value="1"/>
</dbReference>
<reference evidence="10 11" key="1">
    <citation type="submission" date="2018-08" db="EMBL/GenBank/DDBJ databases">
        <title>Draft genome sequence of Rhodobacter sphaeroides FY.</title>
        <authorList>
            <person name="Rayyan A."/>
            <person name="Meyer T.E."/>
            <person name="Kyndt J.A."/>
        </authorList>
    </citation>
    <scope>NUCLEOTIDE SEQUENCE [LARGE SCALE GENOMIC DNA]</scope>
    <source>
        <strain evidence="10 11">FY</strain>
    </source>
</reference>
<dbReference type="CDD" id="cd01991">
    <property type="entry name" value="Asn_synthase_B_C"/>
    <property type="match status" value="1"/>
</dbReference>
<evidence type="ECO:0000313" key="10">
    <source>
        <dbReference type="EMBL" id="RHZ98140.1"/>
    </source>
</evidence>
<organism evidence="10 11">
    <name type="scientific">Cereibacter sphaeroides</name>
    <name type="common">Rhodobacter sphaeroides</name>
    <dbReference type="NCBI Taxonomy" id="1063"/>
    <lineage>
        <taxon>Bacteria</taxon>
        <taxon>Pseudomonadati</taxon>
        <taxon>Pseudomonadota</taxon>
        <taxon>Alphaproteobacteria</taxon>
        <taxon>Rhodobacterales</taxon>
        <taxon>Paracoccaceae</taxon>
        <taxon>Cereibacter</taxon>
    </lineage>
</organism>
<comment type="similarity">
    <text evidence="2">Belongs to the asparagine synthetase family.</text>
</comment>
<dbReference type="GO" id="GO:0004066">
    <property type="term" value="F:asparagine synthase (glutamine-hydrolyzing) activity"/>
    <property type="evidence" value="ECO:0007669"/>
    <property type="project" value="UniProtKB-EC"/>
</dbReference>
<evidence type="ECO:0000256" key="7">
    <source>
        <dbReference type="ARBA" id="ARBA00048741"/>
    </source>
</evidence>
<feature type="domain" description="Glutamine amidotransferase type-2" evidence="9">
    <location>
        <begin position="2"/>
        <end position="206"/>
    </location>
</feature>
<comment type="catalytic activity">
    <reaction evidence="7">
        <text>L-aspartate + L-glutamine + ATP + H2O = L-asparagine + L-glutamate + AMP + diphosphate + H(+)</text>
        <dbReference type="Rhea" id="RHEA:12228"/>
        <dbReference type="ChEBI" id="CHEBI:15377"/>
        <dbReference type="ChEBI" id="CHEBI:15378"/>
        <dbReference type="ChEBI" id="CHEBI:29985"/>
        <dbReference type="ChEBI" id="CHEBI:29991"/>
        <dbReference type="ChEBI" id="CHEBI:30616"/>
        <dbReference type="ChEBI" id="CHEBI:33019"/>
        <dbReference type="ChEBI" id="CHEBI:58048"/>
        <dbReference type="ChEBI" id="CHEBI:58359"/>
        <dbReference type="ChEBI" id="CHEBI:456215"/>
        <dbReference type="EC" id="6.3.5.4"/>
    </reaction>
</comment>
<dbReference type="InterPro" id="IPR001962">
    <property type="entry name" value="Asn_synthase"/>
</dbReference>